<accession>A0A699Y0R6</accession>
<protein>
    <submittedName>
        <fullName evidence="1">Uncharacterized protein</fullName>
    </submittedName>
</protein>
<reference evidence="1" key="1">
    <citation type="journal article" date="2019" name="Sci. Rep.">
        <title>Draft genome of Tanacetum cinerariifolium, the natural source of mosquito coil.</title>
        <authorList>
            <person name="Yamashiro T."/>
            <person name="Shiraishi A."/>
            <person name="Satake H."/>
            <person name="Nakayama K."/>
        </authorList>
    </citation>
    <scope>NUCLEOTIDE SEQUENCE</scope>
</reference>
<gene>
    <name evidence="1" type="ORF">Tci_933303</name>
</gene>
<evidence type="ECO:0000313" key="1">
    <source>
        <dbReference type="EMBL" id="GFD61334.1"/>
    </source>
</evidence>
<proteinExistence type="predicted"/>
<comment type="caution">
    <text evidence="1">The sequence shown here is derived from an EMBL/GenBank/DDBJ whole genome shotgun (WGS) entry which is preliminary data.</text>
</comment>
<feature type="non-terminal residue" evidence="1">
    <location>
        <position position="1"/>
    </location>
</feature>
<sequence>CCQHGGVNGFGEAPARLIHSTRIGQRAAVAHAANGAGVGA</sequence>
<dbReference type="EMBL" id="BKCJ011889789">
    <property type="protein sequence ID" value="GFD61334.1"/>
    <property type="molecule type" value="Genomic_DNA"/>
</dbReference>
<dbReference type="AlphaFoldDB" id="A0A699Y0R6"/>
<name>A0A699Y0R6_TANCI</name>
<organism evidence="1">
    <name type="scientific">Tanacetum cinerariifolium</name>
    <name type="common">Dalmatian daisy</name>
    <name type="synonym">Chrysanthemum cinerariifolium</name>
    <dbReference type="NCBI Taxonomy" id="118510"/>
    <lineage>
        <taxon>Eukaryota</taxon>
        <taxon>Viridiplantae</taxon>
        <taxon>Streptophyta</taxon>
        <taxon>Embryophyta</taxon>
        <taxon>Tracheophyta</taxon>
        <taxon>Spermatophyta</taxon>
        <taxon>Magnoliopsida</taxon>
        <taxon>eudicotyledons</taxon>
        <taxon>Gunneridae</taxon>
        <taxon>Pentapetalae</taxon>
        <taxon>asterids</taxon>
        <taxon>campanulids</taxon>
        <taxon>Asterales</taxon>
        <taxon>Asteraceae</taxon>
        <taxon>Asteroideae</taxon>
        <taxon>Anthemideae</taxon>
        <taxon>Anthemidinae</taxon>
        <taxon>Tanacetum</taxon>
    </lineage>
</organism>